<evidence type="ECO:0000313" key="8">
    <source>
        <dbReference type="Proteomes" id="UP000590964"/>
    </source>
</evidence>
<dbReference type="NCBIfam" id="NF006345">
    <property type="entry name" value="PRK08572.1"/>
    <property type="match status" value="1"/>
</dbReference>
<organism evidence="6 8">
    <name type="scientific">Candidatus Iainarchaeum sp</name>
    <dbReference type="NCBI Taxonomy" id="3101447"/>
    <lineage>
        <taxon>Archaea</taxon>
        <taxon>Candidatus Iainarchaeota</taxon>
        <taxon>Candidatus Iainarchaeia</taxon>
        <taxon>Candidatus Iainarchaeales</taxon>
        <taxon>Candidatus Iainarchaeaceae</taxon>
        <taxon>Candidatus Iainarchaeum</taxon>
    </lineage>
</organism>
<evidence type="ECO:0000256" key="4">
    <source>
        <dbReference type="NCBIfam" id="TIGR03630"/>
    </source>
</evidence>
<dbReference type="AlphaFoldDB" id="A0A7J4K165"/>
<dbReference type="Proteomes" id="UP000590964">
    <property type="component" value="Unassembled WGS sequence"/>
</dbReference>
<evidence type="ECO:0000313" key="7">
    <source>
        <dbReference type="EMBL" id="MBS3058277.1"/>
    </source>
</evidence>
<dbReference type="PANTHER" id="PTHR10744:SF9">
    <property type="entry name" value="40S RIBOSOMAL PROTEIN S11-RELATED"/>
    <property type="match status" value="1"/>
</dbReference>
<reference evidence="7" key="3">
    <citation type="submission" date="2021-05" db="EMBL/GenBank/DDBJ databases">
        <title>Protein family content uncovers lineage relationships and bacterial pathway maintenance mechanisms in DPANN archaea.</title>
        <authorList>
            <person name="Castelle C.J."/>
            <person name="Meheust R."/>
            <person name="Jaffe A.L."/>
            <person name="Seitz K."/>
            <person name="Gong X."/>
            <person name="Baker B.J."/>
            <person name="Banfield J.F."/>
        </authorList>
    </citation>
    <scope>NUCLEOTIDE SEQUENCE</scope>
    <source>
        <strain evidence="7">RIFCSPLOWO2_01_FULL_43_13</strain>
    </source>
</reference>
<comment type="caution">
    <text evidence="6">The sequence shown here is derived from an EMBL/GenBank/DDBJ whole genome shotgun (WGS) entry which is preliminary data.</text>
</comment>
<reference evidence="6" key="1">
    <citation type="journal article" date="2020" name="bioRxiv">
        <title>A rank-normalized archaeal taxonomy based on genome phylogeny resolves widespread incomplete and uneven classifications.</title>
        <authorList>
            <person name="Rinke C."/>
            <person name="Chuvochina M."/>
            <person name="Mussig A.J."/>
            <person name="Chaumeil P.-A."/>
            <person name="Waite D.W."/>
            <person name="Whitman W.B."/>
            <person name="Parks D.H."/>
            <person name="Hugenholtz P."/>
        </authorList>
    </citation>
    <scope>NUCLEOTIDE SEQUENCE</scope>
    <source>
        <strain evidence="6">UBA10191</strain>
    </source>
</reference>
<feature type="compositionally biased region" description="Basic and acidic residues" evidence="5">
    <location>
        <begin position="95"/>
        <end position="194"/>
    </location>
</feature>
<name>A0A7J4K165_9ARCH</name>
<dbReference type="PANTHER" id="PTHR10744">
    <property type="entry name" value="40S RIBOSOMAL PROTEIN S11 FAMILY MEMBER"/>
    <property type="match status" value="1"/>
</dbReference>
<sequence>MSECNDERCAKHGRVKVRGNVFTGKVVSAKASKTVIVERQIVHFISKYERYKKTRSRIAAHNPECMNAKEGDIVTIGETRKLSKTKSFVVLSVEKQEEKEAAPEGREKAKEKKMLEKKQDKEKEAGKEKKREHAEGKEKKETAREESKEEEKTAAEEKKWKEEKKEEKTSEREQGSGEKKAEEQEKKPAKEKAGGKPGKQVKKEGADEE</sequence>
<dbReference type="InterPro" id="IPR028333">
    <property type="entry name" value="Ribosomal_uS17_arc/euk"/>
</dbReference>
<dbReference type="InterPro" id="IPR012340">
    <property type="entry name" value="NA-bd_OB-fold"/>
</dbReference>
<gene>
    <name evidence="6" type="ORF">HA222_01100</name>
    <name evidence="7" type="ORF">J4478_02655</name>
</gene>
<evidence type="ECO:0000256" key="3">
    <source>
        <dbReference type="ARBA" id="ARBA00023274"/>
    </source>
</evidence>
<dbReference type="SUPFAM" id="SSF50249">
    <property type="entry name" value="Nucleic acid-binding proteins"/>
    <property type="match status" value="1"/>
</dbReference>
<accession>A0A7J4K165</accession>
<evidence type="ECO:0000313" key="6">
    <source>
        <dbReference type="EMBL" id="HIH21246.1"/>
    </source>
</evidence>
<dbReference type="Proteomes" id="UP000680185">
    <property type="component" value="Unassembled WGS sequence"/>
</dbReference>
<feature type="region of interest" description="Disordered" evidence="5">
    <location>
        <begin position="95"/>
        <end position="209"/>
    </location>
</feature>
<comment type="similarity">
    <text evidence="1">Belongs to the universal ribosomal protein uS17 family.</text>
</comment>
<reference evidence="7" key="2">
    <citation type="submission" date="2021-03" db="EMBL/GenBank/DDBJ databases">
        <authorList>
            <person name="Jaffe A."/>
        </authorList>
    </citation>
    <scope>NUCLEOTIDE SEQUENCE</scope>
    <source>
        <strain evidence="7">RIFCSPLOWO2_01_FULL_43_13</strain>
    </source>
</reference>
<dbReference type="Pfam" id="PF00366">
    <property type="entry name" value="Ribosomal_S17"/>
    <property type="match status" value="1"/>
</dbReference>
<dbReference type="PRINTS" id="PR00973">
    <property type="entry name" value="RIBOSOMALS17"/>
</dbReference>
<dbReference type="CDD" id="cd00364">
    <property type="entry name" value="Ribosomal_uS17"/>
    <property type="match status" value="1"/>
</dbReference>
<dbReference type="GO" id="GO:0022627">
    <property type="term" value="C:cytosolic small ribosomal subunit"/>
    <property type="evidence" value="ECO:0007669"/>
    <property type="project" value="UniProtKB-UniRule"/>
</dbReference>
<dbReference type="InterPro" id="IPR000266">
    <property type="entry name" value="Ribosomal_uS17"/>
</dbReference>
<keyword evidence="3" id="KW-0687">Ribonucleoprotein</keyword>
<dbReference type="EMBL" id="JAGVWB010000019">
    <property type="protein sequence ID" value="MBS3058277.1"/>
    <property type="molecule type" value="Genomic_DNA"/>
</dbReference>
<dbReference type="Gene3D" id="2.40.50.1000">
    <property type="match status" value="1"/>
</dbReference>
<proteinExistence type="inferred from homology"/>
<evidence type="ECO:0000256" key="1">
    <source>
        <dbReference type="ARBA" id="ARBA00010254"/>
    </source>
</evidence>
<protein>
    <recommendedName>
        <fullName evidence="4">30S ribosomal protein S17</fullName>
    </recommendedName>
</protein>
<dbReference type="GO" id="GO:0003735">
    <property type="term" value="F:structural constituent of ribosome"/>
    <property type="evidence" value="ECO:0007669"/>
    <property type="project" value="UniProtKB-UniRule"/>
</dbReference>
<evidence type="ECO:0000256" key="5">
    <source>
        <dbReference type="SAM" id="MobiDB-lite"/>
    </source>
</evidence>
<keyword evidence="2 6" id="KW-0689">Ribosomal protein</keyword>
<dbReference type="GO" id="GO:0006412">
    <property type="term" value="P:translation"/>
    <property type="evidence" value="ECO:0007669"/>
    <property type="project" value="UniProtKB-UniRule"/>
</dbReference>
<evidence type="ECO:0000256" key="2">
    <source>
        <dbReference type="ARBA" id="ARBA00022980"/>
    </source>
</evidence>
<dbReference type="NCBIfam" id="TIGR03630">
    <property type="entry name" value="uS17_arch"/>
    <property type="match status" value="1"/>
</dbReference>
<dbReference type="EMBL" id="DUFW01000019">
    <property type="protein sequence ID" value="HIH21246.1"/>
    <property type="molecule type" value="Genomic_DNA"/>
</dbReference>